<dbReference type="Pfam" id="PF24928">
    <property type="entry name" value="DUF7748"/>
    <property type="match status" value="1"/>
</dbReference>
<dbReference type="EMBL" id="CM026422">
    <property type="protein sequence ID" value="KAG0586126.1"/>
    <property type="molecule type" value="Genomic_DNA"/>
</dbReference>
<organism evidence="2 3">
    <name type="scientific">Ceratodon purpureus</name>
    <name type="common">Fire moss</name>
    <name type="synonym">Dicranum purpureum</name>
    <dbReference type="NCBI Taxonomy" id="3225"/>
    <lineage>
        <taxon>Eukaryota</taxon>
        <taxon>Viridiplantae</taxon>
        <taxon>Streptophyta</taxon>
        <taxon>Embryophyta</taxon>
        <taxon>Bryophyta</taxon>
        <taxon>Bryophytina</taxon>
        <taxon>Bryopsida</taxon>
        <taxon>Dicranidae</taxon>
        <taxon>Pseudoditrichales</taxon>
        <taxon>Ditrichaceae</taxon>
        <taxon>Ceratodon</taxon>
    </lineage>
</organism>
<evidence type="ECO:0000313" key="2">
    <source>
        <dbReference type="EMBL" id="KAG0586126.1"/>
    </source>
</evidence>
<sequence length="132" mass="15188">MATKLATVIANETGQGLTMKMGDRNCFARIASVRDGGEYTMRLCMDWTYQEFVLEADGDPGRKLVVNSDDCCDYERITVKESDGVYAVHRVPRKTFCETEESDIAFDQHTAAAKKEGFWRRFFGQLKRLFWH</sequence>
<dbReference type="Proteomes" id="UP000822688">
    <property type="component" value="Chromosome 2"/>
</dbReference>
<gene>
    <name evidence="2" type="ORF">KC19_2G066300</name>
</gene>
<proteinExistence type="predicted"/>
<comment type="caution">
    <text evidence="2">The sequence shown here is derived from an EMBL/GenBank/DDBJ whole genome shotgun (WGS) entry which is preliminary data.</text>
</comment>
<reference evidence="2" key="1">
    <citation type="submission" date="2020-06" db="EMBL/GenBank/DDBJ databases">
        <title>WGS assembly of Ceratodon purpureus strain R40.</title>
        <authorList>
            <person name="Carey S.B."/>
            <person name="Jenkins J."/>
            <person name="Shu S."/>
            <person name="Lovell J.T."/>
            <person name="Sreedasyam A."/>
            <person name="Maumus F."/>
            <person name="Tiley G.P."/>
            <person name="Fernandez-Pozo N."/>
            <person name="Barry K."/>
            <person name="Chen C."/>
            <person name="Wang M."/>
            <person name="Lipzen A."/>
            <person name="Daum C."/>
            <person name="Saski C.A."/>
            <person name="Payton A.C."/>
            <person name="Mcbreen J.C."/>
            <person name="Conrad R.E."/>
            <person name="Kollar L.M."/>
            <person name="Olsson S."/>
            <person name="Huttunen S."/>
            <person name="Landis J.B."/>
            <person name="Wickett N.J."/>
            <person name="Johnson M.G."/>
            <person name="Rensing S.A."/>
            <person name="Grimwood J."/>
            <person name="Schmutz J."/>
            <person name="Mcdaniel S.F."/>
        </authorList>
    </citation>
    <scope>NUCLEOTIDE SEQUENCE</scope>
    <source>
        <strain evidence="2">R40</strain>
    </source>
</reference>
<accession>A0A8T0ITK8</accession>
<dbReference type="InterPro" id="IPR056650">
    <property type="entry name" value="DUF7748"/>
</dbReference>
<name>A0A8T0ITK8_CERPU</name>
<dbReference type="PANTHER" id="PTHR48468:SF1">
    <property type="entry name" value="PLASTOCYANIN-LIKE DOMAIN-CONTAINING PROTEIN"/>
    <property type="match status" value="1"/>
</dbReference>
<evidence type="ECO:0000259" key="1">
    <source>
        <dbReference type="Pfam" id="PF24928"/>
    </source>
</evidence>
<dbReference type="AlphaFoldDB" id="A0A8T0ITK8"/>
<protein>
    <recommendedName>
        <fullName evidence="1">DUF7748 domain-containing protein</fullName>
    </recommendedName>
</protein>
<evidence type="ECO:0000313" key="3">
    <source>
        <dbReference type="Proteomes" id="UP000822688"/>
    </source>
</evidence>
<dbReference type="PANTHER" id="PTHR48468">
    <property type="entry name" value="PLASTOCYANIN-LIKE DOMAIN-CONTAINING PROTEIN"/>
    <property type="match status" value="1"/>
</dbReference>
<keyword evidence="3" id="KW-1185">Reference proteome</keyword>
<feature type="domain" description="DUF7748" evidence="1">
    <location>
        <begin position="6"/>
        <end position="94"/>
    </location>
</feature>